<dbReference type="InterPro" id="IPR051785">
    <property type="entry name" value="MMCE/EMCE_epimerase"/>
</dbReference>
<comment type="similarity">
    <text evidence="1">Belongs to the methylmalonyl-CoA epimerase family.</text>
</comment>
<sequence length="127" mass="14051">MNFDHAGVATDDAEGLAFLYEDLFGCEIAHEERFGELRVLFLELENGYFELLEPQDDGTISRYLDDHGAGLHHVAVETDDIETALGTAESAGVELIDEAPRRGAWGHRVAFLHPRSTGGVLIEFVEH</sequence>
<keyword evidence="2" id="KW-0479">Metal-binding</keyword>
<evidence type="ECO:0000256" key="1">
    <source>
        <dbReference type="ARBA" id="ARBA00009308"/>
    </source>
</evidence>
<dbReference type="OrthoDB" id="6161at2157"/>
<accession>M1XQ60</accession>
<evidence type="ECO:0000313" key="5">
    <source>
        <dbReference type="Proteomes" id="UP000011867"/>
    </source>
</evidence>
<dbReference type="PANTHER" id="PTHR43048:SF3">
    <property type="entry name" value="METHYLMALONYL-COA EPIMERASE, MITOCHONDRIAL"/>
    <property type="match status" value="1"/>
</dbReference>
<dbReference type="InterPro" id="IPR029068">
    <property type="entry name" value="Glyas_Bleomycin-R_OHBP_Dase"/>
</dbReference>
<dbReference type="Gene3D" id="3.10.180.10">
    <property type="entry name" value="2,3-Dihydroxybiphenyl 1,2-Dioxygenase, domain 1"/>
    <property type="match status" value="1"/>
</dbReference>
<evidence type="ECO:0000313" key="4">
    <source>
        <dbReference type="EMBL" id="CCQ36253.1"/>
    </source>
</evidence>
<organism evidence="4 5">
    <name type="scientific">Natronomonas moolapensis (strain DSM 18674 / CECT 7526 / JCM 14361 / 8.8.11)</name>
    <dbReference type="NCBI Taxonomy" id="268739"/>
    <lineage>
        <taxon>Archaea</taxon>
        <taxon>Methanobacteriati</taxon>
        <taxon>Methanobacteriota</taxon>
        <taxon>Stenosarchaea group</taxon>
        <taxon>Halobacteria</taxon>
        <taxon>Halobacteriales</taxon>
        <taxon>Natronomonadaceae</taxon>
        <taxon>Natronomonas</taxon>
    </lineage>
</organism>
<dbReference type="GO" id="GO:0046872">
    <property type="term" value="F:metal ion binding"/>
    <property type="evidence" value="ECO:0007669"/>
    <property type="project" value="UniProtKB-KW"/>
</dbReference>
<dbReference type="CDD" id="cd07249">
    <property type="entry name" value="MMCE"/>
    <property type="match status" value="1"/>
</dbReference>
<feature type="domain" description="VOC" evidence="3">
    <location>
        <begin position="2"/>
        <end position="127"/>
    </location>
</feature>
<dbReference type="KEGG" id="nmo:Nmlp_2070"/>
<reference evidence="4 5" key="1">
    <citation type="journal article" date="2013" name="Genome Announc.">
        <title>Genome of the haloarchaeon Natronomonas moolapensis, a neutrophilic member of a previously haloalkaliphilic genus.</title>
        <authorList>
            <person name="Dyall-Smith M.L."/>
            <person name="Pfeiffer F."/>
            <person name="Oberwinkler T."/>
            <person name="Klee K."/>
            <person name="Rampp M."/>
            <person name="Palm P."/>
            <person name="Gross K."/>
            <person name="Schuster S.C."/>
            <person name="Oesterhelt D."/>
        </authorList>
    </citation>
    <scope>NUCLEOTIDE SEQUENCE [LARGE SCALE GENOMIC DNA]</scope>
    <source>
        <strain evidence="5">DSM 18674 / JCM 14361 / 8.8.11</strain>
    </source>
</reference>
<evidence type="ECO:0000259" key="3">
    <source>
        <dbReference type="PROSITE" id="PS51819"/>
    </source>
</evidence>
<dbReference type="InterPro" id="IPR017515">
    <property type="entry name" value="MeMalonyl-CoA_epimerase"/>
</dbReference>
<dbReference type="EMBL" id="HF582854">
    <property type="protein sequence ID" value="CCQ36253.1"/>
    <property type="molecule type" value="Genomic_DNA"/>
</dbReference>
<proteinExistence type="inferred from homology"/>
<dbReference type="GO" id="GO:0046491">
    <property type="term" value="P:L-methylmalonyl-CoA metabolic process"/>
    <property type="evidence" value="ECO:0007669"/>
    <property type="project" value="TreeGrafter"/>
</dbReference>
<dbReference type="PROSITE" id="PS51819">
    <property type="entry name" value="VOC"/>
    <property type="match status" value="1"/>
</dbReference>
<protein>
    <submittedName>
        <fullName evidence="4">Methylmalonyl-CoA epimerase</fullName>
        <ecNumber evidence="4">5.1.99.1</ecNumber>
    </submittedName>
</protein>
<evidence type="ECO:0000256" key="2">
    <source>
        <dbReference type="ARBA" id="ARBA00022723"/>
    </source>
</evidence>
<dbReference type="AlphaFoldDB" id="M1XQ60"/>
<dbReference type="RefSeq" id="WP_015409056.1">
    <property type="nucleotide sequence ID" value="NC_020388.1"/>
</dbReference>
<dbReference type="STRING" id="268739.Nmlp_2070"/>
<dbReference type="EC" id="5.1.99.1" evidence="4"/>
<dbReference type="Pfam" id="PF13669">
    <property type="entry name" value="Glyoxalase_4"/>
    <property type="match status" value="1"/>
</dbReference>
<name>M1XQ60_NATM8</name>
<gene>
    <name evidence="4" type="primary">mce</name>
    <name evidence="4" type="ordered locus">Nmlp_2070</name>
</gene>
<dbReference type="SUPFAM" id="SSF54593">
    <property type="entry name" value="Glyoxalase/Bleomycin resistance protein/Dihydroxybiphenyl dioxygenase"/>
    <property type="match status" value="1"/>
</dbReference>
<dbReference type="Proteomes" id="UP000011867">
    <property type="component" value="Chromosome"/>
</dbReference>
<dbReference type="GeneID" id="14651074"/>
<keyword evidence="5" id="KW-1185">Reference proteome</keyword>
<keyword evidence="4" id="KW-0413">Isomerase</keyword>
<dbReference type="GO" id="GO:0004493">
    <property type="term" value="F:methylmalonyl-CoA epimerase activity"/>
    <property type="evidence" value="ECO:0007669"/>
    <property type="project" value="UniProtKB-EC"/>
</dbReference>
<dbReference type="NCBIfam" id="TIGR03081">
    <property type="entry name" value="metmalonyl_epim"/>
    <property type="match status" value="1"/>
</dbReference>
<dbReference type="HOGENOM" id="CLU_046006_5_2_2"/>
<dbReference type="InterPro" id="IPR037523">
    <property type="entry name" value="VOC_core"/>
</dbReference>
<dbReference type="eggNOG" id="arCOG02706">
    <property type="taxonomic scope" value="Archaea"/>
</dbReference>
<dbReference type="PANTHER" id="PTHR43048">
    <property type="entry name" value="METHYLMALONYL-COA EPIMERASE"/>
    <property type="match status" value="1"/>
</dbReference>